<sequence length="291" mass="32352">MEIADLQKFIVIAQQQSLQKAAQILDTSPSALSKSLKRLEGSLQVKLFDRVGKSLRLNEHGLMLQPRAVALTNLAEDTKTQLTQGSNAIKCVVAASSILQFKWASVLARQTNSNAHITLIFDTQYESNAVHKLLAGEVELAIVTGEVIKELPNDIHLTKLGELTMQIAMGQNHPMRKQKSICLTQLVQYPFAAPDTSPFCGEQRGIGCDGWLAPKVGRNIKWVVNDYAVLGQLVKSGLALAYLPDYIVREWQLYELPECSENLEYTEQVYLLSHKSAPAWLNQLLEDLRVG</sequence>
<dbReference type="InterPro" id="IPR000847">
    <property type="entry name" value="LysR_HTH_N"/>
</dbReference>
<name>A0A162AKX9_9GAMM</name>
<reference evidence="6 7" key="1">
    <citation type="submission" date="2013-07" db="EMBL/GenBank/DDBJ databases">
        <title>Comparative Genomic and Metabolomic Analysis of Twelve Strains of Pseudoalteromonas luteoviolacea.</title>
        <authorList>
            <person name="Vynne N.G."/>
            <person name="Mansson M."/>
            <person name="Gram L."/>
        </authorList>
    </citation>
    <scope>NUCLEOTIDE SEQUENCE [LARGE SCALE GENOMIC DNA]</scope>
    <source>
        <strain evidence="6 7">S4060-1</strain>
    </source>
</reference>
<evidence type="ECO:0000256" key="4">
    <source>
        <dbReference type="ARBA" id="ARBA00023163"/>
    </source>
</evidence>
<evidence type="ECO:0000256" key="2">
    <source>
        <dbReference type="ARBA" id="ARBA00023015"/>
    </source>
</evidence>
<dbReference type="CDD" id="cd05466">
    <property type="entry name" value="PBP2_LTTR_substrate"/>
    <property type="match status" value="1"/>
</dbReference>
<dbReference type="AlphaFoldDB" id="A0A162AKX9"/>
<accession>A0A162AKX9</accession>
<dbReference type="Gene3D" id="3.40.190.10">
    <property type="entry name" value="Periplasmic binding protein-like II"/>
    <property type="match status" value="2"/>
</dbReference>
<organism evidence="6 7">
    <name type="scientific">Pseudoalteromonas luteoviolacea S4060-1</name>
    <dbReference type="NCBI Taxonomy" id="1365257"/>
    <lineage>
        <taxon>Bacteria</taxon>
        <taxon>Pseudomonadati</taxon>
        <taxon>Pseudomonadota</taxon>
        <taxon>Gammaproteobacteria</taxon>
        <taxon>Alteromonadales</taxon>
        <taxon>Pseudoalteromonadaceae</taxon>
        <taxon>Pseudoalteromonas</taxon>
    </lineage>
</organism>
<comment type="caution">
    <text evidence="6">The sequence shown here is derived from an EMBL/GenBank/DDBJ whole genome shotgun (WGS) entry which is preliminary data.</text>
</comment>
<dbReference type="SUPFAM" id="SSF46785">
    <property type="entry name" value="Winged helix' DNA-binding domain"/>
    <property type="match status" value="1"/>
</dbReference>
<evidence type="ECO:0000256" key="3">
    <source>
        <dbReference type="ARBA" id="ARBA00023125"/>
    </source>
</evidence>
<dbReference type="PATRIC" id="fig|1365257.3.peg.4097"/>
<dbReference type="SUPFAM" id="SSF53850">
    <property type="entry name" value="Periplasmic binding protein-like II"/>
    <property type="match status" value="1"/>
</dbReference>
<evidence type="ECO:0000313" key="6">
    <source>
        <dbReference type="EMBL" id="KZN61218.1"/>
    </source>
</evidence>
<dbReference type="Pfam" id="PF00126">
    <property type="entry name" value="HTH_1"/>
    <property type="match status" value="1"/>
</dbReference>
<dbReference type="EMBL" id="AUXX01000045">
    <property type="protein sequence ID" value="KZN61218.1"/>
    <property type="molecule type" value="Genomic_DNA"/>
</dbReference>
<evidence type="ECO:0000313" key="7">
    <source>
        <dbReference type="Proteomes" id="UP000076661"/>
    </source>
</evidence>
<dbReference type="PANTHER" id="PTHR30126:SF91">
    <property type="entry name" value="LYSR FAMILY TRANSCRIPTIONAL REGULATOR"/>
    <property type="match status" value="1"/>
</dbReference>
<proteinExistence type="inferred from homology"/>
<dbReference type="Gene3D" id="1.10.10.10">
    <property type="entry name" value="Winged helix-like DNA-binding domain superfamily/Winged helix DNA-binding domain"/>
    <property type="match status" value="1"/>
</dbReference>
<dbReference type="RefSeq" id="WP_063382392.1">
    <property type="nucleotide sequence ID" value="NZ_AUXX01000045.1"/>
</dbReference>
<dbReference type="Proteomes" id="UP000076661">
    <property type="component" value="Unassembled WGS sequence"/>
</dbReference>
<dbReference type="Pfam" id="PF03466">
    <property type="entry name" value="LysR_substrate"/>
    <property type="match status" value="1"/>
</dbReference>
<dbReference type="InterPro" id="IPR036390">
    <property type="entry name" value="WH_DNA-bd_sf"/>
</dbReference>
<protein>
    <recommendedName>
        <fullName evidence="5">HTH lysR-type domain-containing protein</fullName>
    </recommendedName>
</protein>
<keyword evidence="4" id="KW-0804">Transcription</keyword>
<evidence type="ECO:0000259" key="5">
    <source>
        <dbReference type="PROSITE" id="PS50931"/>
    </source>
</evidence>
<dbReference type="GO" id="GO:0000976">
    <property type="term" value="F:transcription cis-regulatory region binding"/>
    <property type="evidence" value="ECO:0007669"/>
    <property type="project" value="TreeGrafter"/>
</dbReference>
<dbReference type="PANTHER" id="PTHR30126">
    <property type="entry name" value="HTH-TYPE TRANSCRIPTIONAL REGULATOR"/>
    <property type="match status" value="1"/>
</dbReference>
<dbReference type="InterPro" id="IPR005119">
    <property type="entry name" value="LysR_subst-bd"/>
</dbReference>
<comment type="similarity">
    <text evidence="1">Belongs to the LysR transcriptional regulatory family.</text>
</comment>
<keyword evidence="2" id="KW-0805">Transcription regulation</keyword>
<dbReference type="InterPro" id="IPR036388">
    <property type="entry name" value="WH-like_DNA-bd_sf"/>
</dbReference>
<dbReference type="GO" id="GO:0003700">
    <property type="term" value="F:DNA-binding transcription factor activity"/>
    <property type="evidence" value="ECO:0007669"/>
    <property type="project" value="InterPro"/>
</dbReference>
<evidence type="ECO:0000256" key="1">
    <source>
        <dbReference type="ARBA" id="ARBA00009437"/>
    </source>
</evidence>
<feature type="domain" description="HTH lysR-type" evidence="5">
    <location>
        <begin position="1"/>
        <end position="58"/>
    </location>
</feature>
<keyword evidence="3" id="KW-0238">DNA-binding</keyword>
<dbReference type="PROSITE" id="PS50931">
    <property type="entry name" value="HTH_LYSR"/>
    <property type="match status" value="1"/>
</dbReference>
<gene>
    <name evidence="6" type="ORF">N478_03935</name>
</gene>